<feature type="region of interest" description="Disordered" evidence="1">
    <location>
        <begin position="424"/>
        <end position="466"/>
    </location>
</feature>
<organism evidence="2 3">
    <name type="scientific">Hyphodiscus hymeniophilus</name>
    <dbReference type="NCBI Taxonomy" id="353542"/>
    <lineage>
        <taxon>Eukaryota</taxon>
        <taxon>Fungi</taxon>
        <taxon>Dikarya</taxon>
        <taxon>Ascomycota</taxon>
        <taxon>Pezizomycotina</taxon>
        <taxon>Leotiomycetes</taxon>
        <taxon>Helotiales</taxon>
        <taxon>Hyphodiscaceae</taxon>
        <taxon>Hyphodiscus</taxon>
    </lineage>
</organism>
<accession>A0A9P7AUE6</accession>
<feature type="compositionally biased region" description="Low complexity" evidence="1">
    <location>
        <begin position="261"/>
        <end position="271"/>
    </location>
</feature>
<reference evidence="2" key="1">
    <citation type="submission" date="2019-07" db="EMBL/GenBank/DDBJ databases">
        <title>Hyphodiscus hymeniophilus genome sequencing and assembly.</title>
        <authorList>
            <person name="Kramer G."/>
            <person name="Nodwell J."/>
        </authorList>
    </citation>
    <scope>NUCLEOTIDE SEQUENCE</scope>
    <source>
        <strain evidence="2">ATCC 34498</strain>
    </source>
</reference>
<sequence length="481" mass="53589">MDMLFRPVFARVKTPVMGSTPGQQSSTSTDDNDEPEEILTTNIRVRTTPRIPSYMGFEPATPPIPSESFHNVRNPEDVYHKPSSDQLAEMLKVVMMNQSNTEPVPIEYNSTILHVLEAYHDLRMQLTAEEDAMEMLKQSSKKDIKDFEELASQWHQKEGDYKIEMKKLEVLLSKTEGGMESVALARSKSVIHGATKASASIKRGIGTIKHRNSARNSHQTVQAAKISMQGSVHGIQTLTKVQLKALERQQAQEFGVNFESSVSGADSSSVSHHSDIPPQRTPLLGLGIHEKPLPEIPISANERAKQTTLDKYLSSRQHSYSDPNTPTPVKQSVDYEKVFSFRPGDDDELVGRRSSDRDRAQRSAVDEHLGYRPSMPNLKTGPITPTSDRKTTSHRPRLARLEDKKTFVSPKPSQLPRIQDNDHILGRMDSSSSSIVTAVRDNSGRSSASNSQAGRPKLKRNTWKQRSDYCCDGGGKSLCCE</sequence>
<dbReference type="Proteomes" id="UP000785200">
    <property type="component" value="Unassembled WGS sequence"/>
</dbReference>
<dbReference type="AlphaFoldDB" id="A0A9P7AUE6"/>
<evidence type="ECO:0000256" key="1">
    <source>
        <dbReference type="SAM" id="MobiDB-lite"/>
    </source>
</evidence>
<dbReference type="OrthoDB" id="5430717at2759"/>
<comment type="caution">
    <text evidence="2">The sequence shown here is derived from an EMBL/GenBank/DDBJ whole genome shotgun (WGS) entry which is preliminary data.</text>
</comment>
<feature type="compositionally biased region" description="Low complexity" evidence="1">
    <location>
        <begin position="18"/>
        <end position="29"/>
    </location>
</feature>
<feature type="compositionally biased region" description="Polar residues" evidence="1">
    <location>
        <begin position="444"/>
        <end position="453"/>
    </location>
</feature>
<feature type="region of interest" description="Disordered" evidence="1">
    <location>
        <begin position="14"/>
        <end position="37"/>
    </location>
</feature>
<keyword evidence="3" id="KW-1185">Reference proteome</keyword>
<proteinExistence type="predicted"/>
<name>A0A9P7AUE6_9HELO</name>
<dbReference type="EMBL" id="VNKQ01000014">
    <property type="protein sequence ID" value="KAG0646694.1"/>
    <property type="molecule type" value="Genomic_DNA"/>
</dbReference>
<evidence type="ECO:0000313" key="3">
    <source>
        <dbReference type="Proteomes" id="UP000785200"/>
    </source>
</evidence>
<feature type="compositionally biased region" description="Polar residues" evidence="1">
    <location>
        <begin position="306"/>
        <end position="330"/>
    </location>
</feature>
<protein>
    <submittedName>
        <fullName evidence="2">Uncharacterized protein</fullName>
    </submittedName>
</protein>
<gene>
    <name evidence="2" type="ORF">D0Z07_6211</name>
</gene>
<feature type="region of interest" description="Disordered" evidence="1">
    <location>
        <begin position="261"/>
        <end position="396"/>
    </location>
</feature>
<evidence type="ECO:0000313" key="2">
    <source>
        <dbReference type="EMBL" id="KAG0646694.1"/>
    </source>
</evidence>
<feature type="compositionally biased region" description="Basic and acidic residues" evidence="1">
    <location>
        <begin position="349"/>
        <end position="370"/>
    </location>
</feature>